<evidence type="ECO:0000256" key="1">
    <source>
        <dbReference type="ARBA" id="ARBA00004141"/>
    </source>
</evidence>
<keyword evidence="4 5" id="KW-0472">Membrane</keyword>
<accession>A0ABS7Z6E7</accession>
<gene>
    <name evidence="7" type="ORF">IPZ78_11420</name>
</gene>
<name>A0ABS7Z6E7_9SPHI</name>
<keyword evidence="2 5" id="KW-0812">Transmembrane</keyword>
<feature type="transmembrane region" description="Helical" evidence="5">
    <location>
        <begin position="375"/>
        <end position="394"/>
    </location>
</feature>
<evidence type="ECO:0000256" key="3">
    <source>
        <dbReference type="ARBA" id="ARBA00022989"/>
    </source>
</evidence>
<protein>
    <submittedName>
        <fullName evidence="7">ABC transporter permease</fullName>
    </submittedName>
</protein>
<feature type="transmembrane region" description="Helical" evidence="5">
    <location>
        <begin position="21"/>
        <end position="42"/>
    </location>
</feature>
<evidence type="ECO:0000256" key="4">
    <source>
        <dbReference type="ARBA" id="ARBA00023136"/>
    </source>
</evidence>
<dbReference type="Gene3D" id="3.40.190.10">
    <property type="entry name" value="Periplasmic binding protein-like II"/>
    <property type="match status" value="1"/>
</dbReference>
<evidence type="ECO:0000313" key="8">
    <source>
        <dbReference type="Proteomes" id="UP001165302"/>
    </source>
</evidence>
<organism evidence="7 8">
    <name type="scientific">Sphingobacterium bovistauri</name>
    <dbReference type="NCBI Taxonomy" id="2781959"/>
    <lineage>
        <taxon>Bacteria</taxon>
        <taxon>Pseudomonadati</taxon>
        <taxon>Bacteroidota</taxon>
        <taxon>Sphingobacteriia</taxon>
        <taxon>Sphingobacteriales</taxon>
        <taxon>Sphingobacteriaceae</taxon>
        <taxon>Sphingobacterium</taxon>
    </lineage>
</organism>
<keyword evidence="3 5" id="KW-1133">Transmembrane helix</keyword>
<feature type="transmembrane region" description="Helical" evidence="5">
    <location>
        <begin position="177"/>
        <end position="196"/>
    </location>
</feature>
<keyword evidence="8" id="KW-1185">Reference proteome</keyword>
<comment type="subcellular location">
    <subcellularLocation>
        <location evidence="1">Membrane</location>
        <topology evidence="1">Multi-pass membrane protein</topology>
    </subcellularLocation>
</comment>
<feature type="domain" description="ABC-2 type transporter transmembrane" evidence="6">
    <location>
        <begin position="19"/>
        <end position="422"/>
    </location>
</feature>
<dbReference type="Proteomes" id="UP001165302">
    <property type="component" value="Unassembled WGS sequence"/>
</dbReference>
<evidence type="ECO:0000256" key="5">
    <source>
        <dbReference type="SAM" id="Phobius"/>
    </source>
</evidence>
<feature type="transmembrane region" description="Helical" evidence="5">
    <location>
        <begin position="400"/>
        <end position="422"/>
    </location>
</feature>
<reference evidence="7" key="1">
    <citation type="submission" date="2020-10" db="EMBL/GenBank/DDBJ databases">
        <authorList>
            <person name="Lu T."/>
            <person name="Wang Q."/>
            <person name="Han X."/>
        </authorList>
    </citation>
    <scope>NUCLEOTIDE SEQUENCE</scope>
    <source>
        <strain evidence="7">WQ 366</strain>
    </source>
</reference>
<feature type="transmembrane region" description="Helical" evidence="5">
    <location>
        <begin position="308"/>
        <end position="328"/>
    </location>
</feature>
<comment type="caution">
    <text evidence="7">The sequence shown here is derived from an EMBL/GenBank/DDBJ whole genome shotgun (WGS) entry which is preliminary data.</text>
</comment>
<dbReference type="PANTHER" id="PTHR43471">
    <property type="entry name" value="ABC TRANSPORTER PERMEASE"/>
    <property type="match status" value="1"/>
</dbReference>
<evidence type="ECO:0000259" key="6">
    <source>
        <dbReference type="Pfam" id="PF12698"/>
    </source>
</evidence>
<dbReference type="RefSeq" id="WP_225553812.1">
    <property type="nucleotide sequence ID" value="NZ_JADEYP010000021.1"/>
</dbReference>
<dbReference type="InterPro" id="IPR013525">
    <property type="entry name" value="ABC2_TM"/>
</dbReference>
<feature type="transmembrane region" description="Helical" evidence="5">
    <location>
        <begin position="348"/>
        <end position="368"/>
    </location>
</feature>
<dbReference type="SUPFAM" id="SSF53850">
    <property type="entry name" value="Periplasmic binding protein-like II"/>
    <property type="match status" value="1"/>
</dbReference>
<evidence type="ECO:0000313" key="7">
    <source>
        <dbReference type="EMBL" id="MCA5005760.1"/>
    </source>
</evidence>
<dbReference type="Pfam" id="PF12698">
    <property type="entry name" value="ABC2_membrane_3"/>
    <property type="match status" value="1"/>
</dbReference>
<dbReference type="PANTHER" id="PTHR43471:SF3">
    <property type="entry name" value="ABC TRANSPORTER PERMEASE PROTEIN NATB"/>
    <property type="match status" value="1"/>
</dbReference>
<evidence type="ECO:0000256" key="2">
    <source>
        <dbReference type="ARBA" id="ARBA00022692"/>
    </source>
</evidence>
<dbReference type="EMBL" id="JADEYP010000021">
    <property type="protein sequence ID" value="MCA5005760.1"/>
    <property type="molecule type" value="Genomic_DNA"/>
</dbReference>
<proteinExistence type="predicted"/>
<feature type="transmembrane region" description="Helical" evidence="5">
    <location>
        <begin position="216"/>
        <end position="235"/>
    </location>
</feature>
<sequence length="449" mass="50675">MNKIRLIIQREYLTRVRKKSFLLTTFLVPLFFIGMYVGVIFLTKKSFDESHSYVYVVDDSADVIHKLNSSKNVTYLKEGNDLQHQIGKLNKEDGRTSILHIPTDFYESETVEFLSNDKPNLSIESEISDSLNRIIKDKKYESYGITSEIRRSIKSDVKIKSKEISENGNTIESNTEISMAIALVLSVLIYISLFLYGSQVMRGIIEEKSNRIIEVIISSVKPFQLMMGKIIGIGLVGLTQFALWIFVSISLVLIVSNTLVSKEDFTNQLLKNNTQQVNSSKNTEVLSQDETVITEETISEIIQLIQTVNLPLIIGCFFIFFLGGYLIYSALFAAVGSAVDSETEASQFTLPITMPLLLTYALSFGVLINNPHGTVATWLSFIPFTSPIAMLVRIPFGVPTWQIIVSAILLILGFVLTTWFAARIYRVGILMHGKKASYKELIKWFKYKS</sequence>
<feature type="transmembrane region" description="Helical" evidence="5">
    <location>
        <begin position="241"/>
        <end position="260"/>
    </location>
</feature>